<feature type="coiled-coil region" evidence="2">
    <location>
        <begin position="138"/>
        <end position="165"/>
    </location>
</feature>
<dbReference type="InterPro" id="IPR052057">
    <property type="entry name" value="IS150/IS1296_orfA-like"/>
</dbReference>
<evidence type="ECO:0000259" key="3">
    <source>
        <dbReference type="Pfam" id="PF13518"/>
    </source>
</evidence>
<dbReference type="Gene3D" id="1.10.10.10">
    <property type="entry name" value="Winged helix-like DNA-binding domain superfamily/Winged helix DNA-binding domain"/>
    <property type="match status" value="2"/>
</dbReference>
<name>A0ABX1L1X2_9LACO</name>
<dbReference type="InterPro" id="IPR010921">
    <property type="entry name" value="Trp_repressor/repl_initiator"/>
</dbReference>
<protein>
    <submittedName>
        <fullName evidence="4">Transposase</fullName>
    </submittedName>
</protein>
<comment type="similarity">
    <text evidence="1">Belongs to the IS150/IS1296 orfA family.</text>
</comment>
<dbReference type="EMBL" id="JAAXLJ010000006">
    <property type="protein sequence ID" value="NLR18321.1"/>
    <property type="molecule type" value="Genomic_DNA"/>
</dbReference>
<evidence type="ECO:0000256" key="1">
    <source>
        <dbReference type="ARBA" id="ARBA00038232"/>
    </source>
</evidence>
<dbReference type="InterPro" id="IPR036388">
    <property type="entry name" value="WH-like_DNA-bd_sf"/>
</dbReference>
<feature type="domain" description="Insertion element IS150 protein InsJ-like helix-turn-helix" evidence="3">
    <location>
        <begin position="66"/>
        <end position="117"/>
    </location>
</feature>
<sequence length="182" mass="21358">MTKYSTKFKIKIVKEYWLGGMTLHDLMLKYSIPTAIIIRRWVKQADEHGLESLKVKYNKRTYPQSFKLDVVNYVNTNEVSQLQAAAHFGISASQVNSWCRIFQETGVTGLRDKPRGRPTHMVKSKNRKAIKRLKPTAEEKYKEEIMNLKAELHQAEMERDILKVLATIKKDQKNQRIPRKKR</sequence>
<comment type="caution">
    <text evidence="4">The sequence shown here is derived from an EMBL/GenBank/DDBJ whole genome shotgun (WGS) entry which is preliminary data.</text>
</comment>
<evidence type="ECO:0000313" key="5">
    <source>
        <dbReference type="Proteomes" id="UP000763447"/>
    </source>
</evidence>
<dbReference type="PANTHER" id="PTHR33795:SF1">
    <property type="entry name" value="INSERTION ELEMENT IS150 PROTEIN INSJ"/>
    <property type="match status" value="1"/>
</dbReference>
<evidence type="ECO:0000313" key="4">
    <source>
        <dbReference type="EMBL" id="NLR18321.1"/>
    </source>
</evidence>
<accession>A0ABX1L1X2</accession>
<keyword evidence="5" id="KW-1185">Reference proteome</keyword>
<dbReference type="InterPro" id="IPR055247">
    <property type="entry name" value="InsJ-like_HTH"/>
</dbReference>
<proteinExistence type="inferred from homology"/>
<dbReference type="PANTHER" id="PTHR33795">
    <property type="entry name" value="INSERTION ELEMENT IS150 PROTEIN INSJ"/>
    <property type="match status" value="1"/>
</dbReference>
<evidence type="ECO:0000256" key="2">
    <source>
        <dbReference type="SAM" id="Coils"/>
    </source>
</evidence>
<keyword evidence="2" id="KW-0175">Coiled coil</keyword>
<reference evidence="4 5" key="1">
    <citation type="submission" date="2020-04" db="EMBL/GenBank/DDBJ databases">
        <title>A novel species of genus Lactobacillus that was isolated from fermented food Zha-chili.</title>
        <authorList>
            <person name="Zhang Z."/>
        </authorList>
    </citation>
    <scope>NUCLEOTIDE SEQUENCE [LARGE SCALE GENOMIC DNA]</scope>
    <source>
        <strain evidence="5">HBUAS51383</strain>
    </source>
</reference>
<gene>
    <name evidence="4" type="ORF">HC026_05195</name>
</gene>
<dbReference type="Proteomes" id="UP000763447">
    <property type="component" value="Unassembled WGS sequence"/>
</dbReference>
<dbReference type="SUPFAM" id="SSF48295">
    <property type="entry name" value="TrpR-like"/>
    <property type="match status" value="2"/>
</dbReference>
<organism evidence="4 5">
    <name type="scientific">Secundilactobacillus angelensis</name>
    <dbReference type="NCBI Taxonomy" id="2722706"/>
    <lineage>
        <taxon>Bacteria</taxon>
        <taxon>Bacillati</taxon>
        <taxon>Bacillota</taxon>
        <taxon>Bacilli</taxon>
        <taxon>Lactobacillales</taxon>
        <taxon>Lactobacillaceae</taxon>
        <taxon>Secundilactobacillus</taxon>
    </lineage>
</organism>
<dbReference type="RefSeq" id="WP_168924928.1">
    <property type="nucleotide sequence ID" value="NZ_JAAXLJ010000006.1"/>
</dbReference>
<dbReference type="Pfam" id="PF13518">
    <property type="entry name" value="HTH_28"/>
    <property type="match status" value="1"/>
</dbReference>